<comment type="caution">
    <text evidence="1">The sequence shown here is derived from an EMBL/GenBank/DDBJ whole genome shotgun (WGS) entry which is preliminary data.</text>
</comment>
<gene>
    <name evidence="1" type="ORF">EP10_003654</name>
</gene>
<name>A0ABU6BL06_9BACL</name>
<keyword evidence="2" id="KW-1185">Reference proteome</keyword>
<protein>
    <submittedName>
        <fullName evidence="1">Uncharacterized protein</fullName>
    </submittedName>
</protein>
<proteinExistence type="predicted"/>
<evidence type="ECO:0000313" key="1">
    <source>
        <dbReference type="EMBL" id="MEB3752716.1"/>
    </source>
</evidence>
<sequence>MKSKEVDEILKAYMQLKIDLLKIAECIDYCTEEKDKEHYRMEVLHYSKKLKKLKESIEETYGLKICQCCCISDDE</sequence>
<dbReference type="Proteomes" id="UP000029267">
    <property type="component" value="Unassembled WGS sequence"/>
</dbReference>
<dbReference type="RefSeq" id="WP_324699571.1">
    <property type="nucleotide sequence ID" value="NZ_JPYA02000008.1"/>
</dbReference>
<evidence type="ECO:0000313" key="2">
    <source>
        <dbReference type="Proteomes" id="UP000029267"/>
    </source>
</evidence>
<dbReference type="EMBL" id="JPYA02000008">
    <property type="protein sequence ID" value="MEB3752716.1"/>
    <property type="molecule type" value="Genomic_DNA"/>
</dbReference>
<accession>A0ABU6BL06</accession>
<reference evidence="1 2" key="1">
    <citation type="journal article" date="2014" name="Genome Announc.">
        <title>Draft Genome Sequence of Geobacillus icigianus Strain G1w1T Isolated from Hot Springs in the Valley of Geysers, Kamchatka (Russian Federation).</title>
        <authorList>
            <person name="Bryanskaya A.V."/>
            <person name="Rozanov A.S."/>
            <person name="Logacheva M.D."/>
            <person name="Kotenko A.V."/>
            <person name="Peltek S.E."/>
        </authorList>
    </citation>
    <scope>NUCLEOTIDE SEQUENCE [LARGE SCALE GENOMIC DNA]</scope>
    <source>
        <strain evidence="1 2">G1w1</strain>
    </source>
</reference>
<organism evidence="1 2">
    <name type="scientific">Geobacillus icigianus</name>
    <dbReference type="NCBI Taxonomy" id="1430331"/>
    <lineage>
        <taxon>Bacteria</taxon>
        <taxon>Bacillati</taxon>
        <taxon>Bacillota</taxon>
        <taxon>Bacilli</taxon>
        <taxon>Bacillales</taxon>
        <taxon>Anoxybacillaceae</taxon>
        <taxon>Geobacillus</taxon>
    </lineage>
</organism>